<evidence type="ECO:0000313" key="4">
    <source>
        <dbReference type="Proteomes" id="UP001431572"/>
    </source>
</evidence>
<protein>
    <submittedName>
        <fullName evidence="1">HAD family phosphatase</fullName>
    </submittedName>
</protein>
<evidence type="ECO:0000313" key="2">
    <source>
        <dbReference type="EMBL" id="WJW69160.1"/>
    </source>
</evidence>
<dbReference type="InterPro" id="IPR036412">
    <property type="entry name" value="HAD-like_sf"/>
</dbReference>
<dbReference type="SUPFAM" id="SSF56784">
    <property type="entry name" value="HAD-like"/>
    <property type="match status" value="1"/>
</dbReference>
<dbReference type="InterPro" id="IPR023214">
    <property type="entry name" value="HAD_sf"/>
</dbReference>
<sequence length="237" mass="27064">MFEGIIYELDGLMVDTELTHIRAWSECVQKFNVELSENLLLDLLGKRTFDIADYIRHRYNLPVSPIELHESWREIFMQLVEEKLEPKPGLIESLQMFKDYEFKLAIICTGPRDYLYYVLENLGLDEAFDVIVAGDMVQQGYPDPTFHIACGETFALHPSSVLSLTCRRDGVEAAANAGMKSICIPGYHTPRWRAMGASLVLSSLGELNLSIIRSLWTEPNSDFGPRPQPQLFPHRNR</sequence>
<dbReference type="Proteomes" id="UP000521676">
    <property type="component" value="Unassembled WGS sequence"/>
</dbReference>
<dbReference type="Gene3D" id="3.40.50.1000">
    <property type="entry name" value="HAD superfamily/HAD-like"/>
    <property type="match status" value="1"/>
</dbReference>
<dbReference type="EMBL" id="CP128400">
    <property type="protein sequence ID" value="WJW69160.1"/>
    <property type="molecule type" value="Genomic_DNA"/>
</dbReference>
<accession>A0A8T7M5H7</accession>
<name>A0A8T7M5H7_9CHLR</name>
<dbReference type="PANTHER" id="PTHR18901:SF38">
    <property type="entry name" value="PSEUDOURIDINE-5'-PHOSPHATASE"/>
    <property type="match status" value="1"/>
</dbReference>
<reference evidence="2" key="2">
    <citation type="journal article" date="2024" name="Nature">
        <title>Anoxygenic phototroph of the Chloroflexota uses a type I reaction centre.</title>
        <authorList>
            <person name="Tsuji J.M."/>
            <person name="Shaw N.A."/>
            <person name="Nagashima S."/>
            <person name="Venkiteswaran J.J."/>
            <person name="Schiff S.L."/>
            <person name="Watanabe T."/>
            <person name="Fukui M."/>
            <person name="Hanada S."/>
            <person name="Tank M."/>
            <person name="Neufeld J.D."/>
        </authorList>
    </citation>
    <scope>NUCLEOTIDE SEQUENCE</scope>
    <source>
        <strain evidence="2">L227-S17</strain>
    </source>
</reference>
<dbReference type="Proteomes" id="UP001431572">
    <property type="component" value="Chromosome 2"/>
</dbReference>
<dbReference type="PANTHER" id="PTHR18901">
    <property type="entry name" value="2-DEOXYGLUCOSE-6-PHOSPHATE PHOSPHATASE 2"/>
    <property type="match status" value="1"/>
</dbReference>
<dbReference type="Pfam" id="PF13419">
    <property type="entry name" value="HAD_2"/>
    <property type="match status" value="1"/>
</dbReference>
<evidence type="ECO:0000313" key="3">
    <source>
        <dbReference type="Proteomes" id="UP000521676"/>
    </source>
</evidence>
<evidence type="ECO:0000313" key="1">
    <source>
        <dbReference type="EMBL" id="NWJ47242.1"/>
    </source>
</evidence>
<dbReference type="AlphaFoldDB" id="A0A8T7M5H7"/>
<dbReference type="InterPro" id="IPR041492">
    <property type="entry name" value="HAD_2"/>
</dbReference>
<dbReference type="RefSeq" id="WP_341471048.1">
    <property type="nucleotide sequence ID" value="NZ_CP128400.1"/>
</dbReference>
<keyword evidence="4" id="KW-1185">Reference proteome</keyword>
<reference evidence="1 3" key="1">
    <citation type="submission" date="2020-06" db="EMBL/GenBank/DDBJ databases">
        <title>Anoxygenic phototrophic Chloroflexota member uses a Type I reaction center.</title>
        <authorList>
            <person name="Tsuji J.M."/>
            <person name="Shaw N.A."/>
            <person name="Nagashima S."/>
            <person name="Venkiteswaran J."/>
            <person name="Schiff S.L."/>
            <person name="Hanada S."/>
            <person name="Tank M."/>
            <person name="Neufeld J.D."/>
        </authorList>
    </citation>
    <scope>NUCLEOTIDE SEQUENCE [LARGE SCALE GENOMIC DNA]</scope>
    <source>
        <strain evidence="1">L227-S17</strain>
    </source>
</reference>
<proteinExistence type="predicted"/>
<organism evidence="1 3">
    <name type="scientific">Candidatus Chlorohelix allophototropha</name>
    <dbReference type="NCBI Taxonomy" id="3003348"/>
    <lineage>
        <taxon>Bacteria</taxon>
        <taxon>Bacillati</taxon>
        <taxon>Chloroflexota</taxon>
        <taxon>Chloroflexia</taxon>
        <taxon>Candidatus Chloroheliales</taxon>
        <taxon>Candidatus Chloroheliaceae</taxon>
        <taxon>Candidatus Chlorohelix</taxon>
    </lineage>
</organism>
<dbReference type="EMBL" id="JACATZ010000003">
    <property type="protein sequence ID" value="NWJ47242.1"/>
    <property type="molecule type" value="Genomic_DNA"/>
</dbReference>
<dbReference type="InterPro" id="IPR023198">
    <property type="entry name" value="PGP-like_dom2"/>
</dbReference>
<gene>
    <name evidence="1" type="ORF">HXX08_15375</name>
    <name evidence="2" type="ORF">OZ401_002756</name>
</gene>
<dbReference type="Gene3D" id="1.10.150.240">
    <property type="entry name" value="Putative phosphatase, domain 2"/>
    <property type="match status" value="1"/>
</dbReference>